<comment type="caution">
    <text evidence="2">The sequence shown here is derived from an EMBL/GenBank/DDBJ whole genome shotgun (WGS) entry which is preliminary data.</text>
</comment>
<organism evidence="2">
    <name type="scientific">Sesamum latifolium</name>
    <dbReference type="NCBI Taxonomy" id="2727402"/>
    <lineage>
        <taxon>Eukaryota</taxon>
        <taxon>Viridiplantae</taxon>
        <taxon>Streptophyta</taxon>
        <taxon>Embryophyta</taxon>
        <taxon>Tracheophyta</taxon>
        <taxon>Spermatophyta</taxon>
        <taxon>Magnoliopsida</taxon>
        <taxon>eudicotyledons</taxon>
        <taxon>Gunneridae</taxon>
        <taxon>Pentapetalae</taxon>
        <taxon>asterids</taxon>
        <taxon>lamiids</taxon>
        <taxon>Lamiales</taxon>
        <taxon>Pedaliaceae</taxon>
        <taxon>Sesamum</taxon>
    </lineage>
</organism>
<evidence type="ECO:0000256" key="1">
    <source>
        <dbReference type="SAM" id="MobiDB-lite"/>
    </source>
</evidence>
<protein>
    <recommendedName>
        <fullName evidence="3">Gag-pol polyprotein</fullName>
    </recommendedName>
</protein>
<gene>
    <name evidence="2" type="ORF">Slati_4157100</name>
</gene>
<reference evidence="2" key="2">
    <citation type="journal article" date="2024" name="Plant">
        <title>Genomic evolution and insights into agronomic trait innovations of Sesamum species.</title>
        <authorList>
            <person name="Miao H."/>
            <person name="Wang L."/>
            <person name="Qu L."/>
            <person name="Liu H."/>
            <person name="Sun Y."/>
            <person name="Le M."/>
            <person name="Wang Q."/>
            <person name="Wei S."/>
            <person name="Zheng Y."/>
            <person name="Lin W."/>
            <person name="Duan Y."/>
            <person name="Cao H."/>
            <person name="Xiong S."/>
            <person name="Wang X."/>
            <person name="Wei L."/>
            <person name="Li C."/>
            <person name="Ma Q."/>
            <person name="Ju M."/>
            <person name="Zhao R."/>
            <person name="Li G."/>
            <person name="Mu C."/>
            <person name="Tian Q."/>
            <person name="Mei H."/>
            <person name="Zhang T."/>
            <person name="Gao T."/>
            <person name="Zhang H."/>
        </authorList>
    </citation>
    <scope>NUCLEOTIDE SEQUENCE</scope>
    <source>
        <strain evidence="2">KEN1</strain>
    </source>
</reference>
<feature type="non-terminal residue" evidence="2">
    <location>
        <position position="1"/>
    </location>
</feature>
<accession>A0AAW2TAH1</accession>
<dbReference type="AlphaFoldDB" id="A0AAW2TAH1"/>
<name>A0AAW2TAH1_9LAMI</name>
<dbReference type="EMBL" id="JACGWN010000015">
    <property type="protein sequence ID" value="KAL0401272.1"/>
    <property type="molecule type" value="Genomic_DNA"/>
</dbReference>
<evidence type="ECO:0000313" key="2">
    <source>
        <dbReference type="EMBL" id="KAL0401272.1"/>
    </source>
</evidence>
<reference evidence="2" key="1">
    <citation type="submission" date="2020-06" db="EMBL/GenBank/DDBJ databases">
        <authorList>
            <person name="Li T."/>
            <person name="Hu X."/>
            <person name="Zhang T."/>
            <person name="Song X."/>
            <person name="Zhang H."/>
            <person name="Dai N."/>
            <person name="Sheng W."/>
            <person name="Hou X."/>
            <person name="Wei L."/>
        </authorList>
    </citation>
    <scope>NUCLEOTIDE SEQUENCE</scope>
    <source>
        <strain evidence="2">KEN1</strain>
        <tissue evidence="2">Leaf</tissue>
    </source>
</reference>
<evidence type="ECO:0008006" key="3">
    <source>
        <dbReference type="Google" id="ProtNLM"/>
    </source>
</evidence>
<feature type="region of interest" description="Disordered" evidence="1">
    <location>
        <begin position="19"/>
        <end position="44"/>
    </location>
</feature>
<sequence>FGHIASECINMRVMILKENGDIESESEHESSNDEQVEETTPEHGELSVVRRALNMQMNVDDVEQQRGTSFIQDV</sequence>
<proteinExistence type="predicted"/>